<dbReference type="InterPro" id="IPR040079">
    <property type="entry name" value="Glutathione_S-Trfase"/>
</dbReference>
<dbReference type="PROSITE" id="PS50405">
    <property type="entry name" value="GST_CTER"/>
    <property type="match status" value="1"/>
</dbReference>
<evidence type="ECO:0000313" key="5">
    <source>
        <dbReference type="EMBL" id="AEV23872.1"/>
    </source>
</evidence>
<dbReference type="FunFam" id="1.20.1050.10:FF:000007">
    <property type="entry name" value="Glutathione S-transferase 1-1"/>
    <property type="match status" value="1"/>
</dbReference>
<comment type="subunit">
    <text evidence="1">Homodimer.</text>
</comment>
<dbReference type="Pfam" id="PF02798">
    <property type="entry name" value="GST_N"/>
    <property type="match status" value="1"/>
</dbReference>
<dbReference type="Pfam" id="PF00043">
    <property type="entry name" value="GST_C"/>
    <property type="match status" value="1"/>
</dbReference>
<evidence type="ECO:0000256" key="2">
    <source>
        <dbReference type="RuleBase" id="RU003494"/>
    </source>
</evidence>
<name>G8XWU8_PERAM</name>
<reference evidence="5" key="1">
    <citation type="submission" date="2009-03" db="EMBL/GenBank/DDBJ databases">
        <title>Isolation and characterization of glutathione S transferase class Theta from Periplaneta americana.</title>
        <authorList>
            <person name="Yit L.Y."/>
            <person name="Chew F.T."/>
        </authorList>
    </citation>
    <scope>NUCLEOTIDE SEQUENCE</scope>
</reference>
<accession>G8XWU8</accession>
<evidence type="ECO:0000259" key="3">
    <source>
        <dbReference type="PROSITE" id="PS50404"/>
    </source>
</evidence>
<dbReference type="InterPro" id="IPR036249">
    <property type="entry name" value="Thioredoxin-like_sf"/>
</dbReference>
<dbReference type="InterPro" id="IPR004045">
    <property type="entry name" value="Glutathione_S-Trfase_N"/>
</dbReference>
<dbReference type="PANTHER" id="PTHR43969">
    <property type="entry name" value="GLUTATHIONE S TRANSFERASE D10, ISOFORM A-RELATED"/>
    <property type="match status" value="1"/>
</dbReference>
<dbReference type="EMBL" id="FJ855490">
    <property type="protein sequence ID" value="AEV23872.1"/>
    <property type="molecule type" value="mRNA"/>
</dbReference>
<keyword evidence="5" id="KW-0808">Transferase</keyword>
<dbReference type="SUPFAM" id="SSF52833">
    <property type="entry name" value="Thioredoxin-like"/>
    <property type="match status" value="1"/>
</dbReference>
<dbReference type="CDD" id="cd03177">
    <property type="entry name" value="GST_C_Delta_Epsilon"/>
    <property type="match status" value="1"/>
</dbReference>
<dbReference type="PROSITE" id="PS50404">
    <property type="entry name" value="GST_NTER"/>
    <property type="match status" value="1"/>
</dbReference>
<dbReference type="InterPro" id="IPR010987">
    <property type="entry name" value="Glutathione-S-Trfase_C-like"/>
</dbReference>
<proteinExistence type="evidence at transcript level"/>
<dbReference type="CDD" id="cd03045">
    <property type="entry name" value="GST_N_Delta_Epsilon"/>
    <property type="match status" value="1"/>
</dbReference>
<dbReference type="Gene3D" id="1.20.1050.10">
    <property type="match status" value="1"/>
</dbReference>
<dbReference type="SFLD" id="SFLDG00358">
    <property type="entry name" value="Main_(cytGST)"/>
    <property type="match status" value="1"/>
</dbReference>
<organism evidence="5">
    <name type="scientific">Periplaneta americana</name>
    <name type="common">American cockroach</name>
    <name type="synonym">Blatta americana</name>
    <dbReference type="NCBI Taxonomy" id="6978"/>
    <lineage>
        <taxon>Eukaryota</taxon>
        <taxon>Metazoa</taxon>
        <taxon>Ecdysozoa</taxon>
        <taxon>Arthropoda</taxon>
        <taxon>Hexapoda</taxon>
        <taxon>Insecta</taxon>
        <taxon>Pterygota</taxon>
        <taxon>Neoptera</taxon>
        <taxon>Polyneoptera</taxon>
        <taxon>Dictyoptera</taxon>
        <taxon>Blattodea</taxon>
        <taxon>Blattoidea</taxon>
        <taxon>Blattidae</taxon>
        <taxon>Blattinae</taxon>
        <taxon>Periplaneta</taxon>
    </lineage>
</organism>
<dbReference type="SUPFAM" id="SSF47616">
    <property type="entry name" value="GST C-terminal domain-like"/>
    <property type="match status" value="1"/>
</dbReference>
<evidence type="ECO:0000259" key="4">
    <source>
        <dbReference type="PROSITE" id="PS50405"/>
    </source>
</evidence>
<dbReference type="FunFam" id="3.40.30.10:FF:000034">
    <property type="entry name" value="glutathione S-transferase 1"/>
    <property type="match status" value="1"/>
</dbReference>
<feature type="domain" description="GST N-terminal" evidence="3">
    <location>
        <begin position="1"/>
        <end position="82"/>
    </location>
</feature>
<dbReference type="PANTHER" id="PTHR43969:SF9">
    <property type="entry name" value="GLUTATHIONE S TRANSFERASE D10, ISOFORM A-RELATED"/>
    <property type="match status" value="1"/>
</dbReference>
<sequence length="217" mass="24614">MAINFYYTPRSPPCRTVLLLARALDVQLNLKKISVTEKEHLTPEFIKINPQHCIPTIVDNGFALWESRAILSYLVTTYGKDDKLYPKDAKKRAIVDQRLYFDIGTLFPRIRQCFLALRSGGKPDADNIAKINEALELLDKFLDGQQWVAGSDITIADYAIAVTLSVTSVVNIDISKYTNITKWFERVQKTIEGFSELQEEGNAELLKMIPSHAPDHK</sequence>
<feature type="domain" description="GST C-terminal" evidence="4">
    <location>
        <begin position="88"/>
        <end position="211"/>
    </location>
</feature>
<evidence type="ECO:0000256" key="1">
    <source>
        <dbReference type="ARBA" id="ARBA00011738"/>
    </source>
</evidence>
<dbReference type="InterPro" id="IPR036282">
    <property type="entry name" value="Glutathione-S-Trfase_C_sf"/>
</dbReference>
<dbReference type="GO" id="GO:0006749">
    <property type="term" value="P:glutathione metabolic process"/>
    <property type="evidence" value="ECO:0007669"/>
    <property type="project" value="TreeGrafter"/>
</dbReference>
<dbReference type="SFLD" id="SFLDG01153">
    <property type="entry name" value="Main.4:_Theta-like"/>
    <property type="match status" value="1"/>
</dbReference>
<dbReference type="AlphaFoldDB" id="G8XWU8"/>
<dbReference type="GO" id="GO:0004364">
    <property type="term" value="F:glutathione transferase activity"/>
    <property type="evidence" value="ECO:0007669"/>
    <property type="project" value="TreeGrafter"/>
</dbReference>
<dbReference type="Gene3D" id="3.40.30.10">
    <property type="entry name" value="Glutaredoxin"/>
    <property type="match status" value="1"/>
</dbReference>
<comment type="similarity">
    <text evidence="2">Belongs to the GST superfamily.</text>
</comment>
<dbReference type="SFLD" id="SFLDS00019">
    <property type="entry name" value="Glutathione_Transferase_(cytos"/>
    <property type="match status" value="1"/>
</dbReference>
<dbReference type="InterPro" id="IPR004046">
    <property type="entry name" value="GST_C"/>
</dbReference>
<protein>
    <submittedName>
        <fullName evidence="5">Glutathione S transferase class theta variant 4</fullName>
    </submittedName>
</protein>